<dbReference type="InterPro" id="IPR054707">
    <property type="entry name" value="DhpH_subs-bd"/>
</dbReference>
<dbReference type="AlphaFoldDB" id="A0AAV9HDZ6"/>
<dbReference type="SUPFAM" id="SSF54373">
    <property type="entry name" value="FAD-linked reductases, C-terminal domain"/>
    <property type="match status" value="1"/>
</dbReference>
<feature type="domain" description="2,6-dihydroxypyridine 3-monooxygenase substrate binding" evidence="1">
    <location>
        <begin position="193"/>
        <end position="322"/>
    </location>
</feature>
<accession>A0AAV9HDZ6</accession>
<dbReference type="Gene3D" id="3.30.9.60">
    <property type="match status" value="1"/>
</dbReference>
<keyword evidence="3" id="KW-1185">Reference proteome</keyword>
<evidence type="ECO:0000259" key="1">
    <source>
        <dbReference type="Pfam" id="PF22607"/>
    </source>
</evidence>
<comment type="caution">
    <text evidence="2">The sequence shown here is derived from an EMBL/GenBank/DDBJ whole genome shotgun (WGS) entry which is preliminary data.</text>
</comment>
<dbReference type="InterPro" id="IPR036188">
    <property type="entry name" value="FAD/NAD-bd_sf"/>
</dbReference>
<gene>
    <name evidence="2" type="ORF">QBC42DRAFT_315793</name>
</gene>
<dbReference type="PANTHER" id="PTHR47469:SF2">
    <property type="entry name" value="OS06G0597600 PROTEIN"/>
    <property type="match status" value="1"/>
</dbReference>
<reference evidence="2" key="1">
    <citation type="journal article" date="2023" name="Mol. Phylogenet. Evol.">
        <title>Genome-scale phylogeny and comparative genomics of the fungal order Sordariales.</title>
        <authorList>
            <person name="Hensen N."/>
            <person name="Bonometti L."/>
            <person name="Westerberg I."/>
            <person name="Brannstrom I.O."/>
            <person name="Guillou S."/>
            <person name="Cros-Aarteil S."/>
            <person name="Calhoun S."/>
            <person name="Haridas S."/>
            <person name="Kuo A."/>
            <person name="Mondo S."/>
            <person name="Pangilinan J."/>
            <person name="Riley R."/>
            <person name="LaButti K."/>
            <person name="Andreopoulos B."/>
            <person name="Lipzen A."/>
            <person name="Chen C."/>
            <person name="Yan M."/>
            <person name="Daum C."/>
            <person name="Ng V."/>
            <person name="Clum A."/>
            <person name="Steindorff A."/>
            <person name="Ohm R.A."/>
            <person name="Martin F."/>
            <person name="Silar P."/>
            <person name="Natvig D.O."/>
            <person name="Lalanne C."/>
            <person name="Gautier V."/>
            <person name="Ament-Velasquez S.L."/>
            <person name="Kruys A."/>
            <person name="Hutchinson M.I."/>
            <person name="Powell A.J."/>
            <person name="Barry K."/>
            <person name="Miller A.N."/>
            <person name="Grigoriev I.V."/>
            <person name="Debuchy R."/>
            <person name="Gladieux P."/>
            <person name="Hiltunen Thoren M."/>
            <person name="Johannesson H."/>
        </authorList>
    </citation>
    <scope>NUCLEOTIDE SEQUENCE</scope>
    <source>
        <strain evidence="2">PSN324</strain>
    </source>
</reference>
<proteinExistence type="predicted"/>
<dbReference type="Gene3D" id="3.50.50.60">
    <property type="entry name" value="FAD/NAD(P)-binding domain"/>
    <property type="match status" value="1"/>
</dbReference>
<dbReference type="Pfam" id="PF22607">
    <property type="entry name" value="FAD_binding-like"/>
    <property type="match status" value="1"/>
</dbReference>
<dbReference type="PRINTS" id="PR00420">
    <property type="entry name" value="RNGMNOXGNASE"/>
</dbReference>
<name>A0AAV9HDZ6_9PEZI</name>
<reference evidence="2" key="2">
    <citation type="submission" date="2023-06" db="EMBL/GenBank/DDBJ databases">
        <authorList>
            <consortium name="Lawrence Berkeley National Laboratory"/>
            <person name="Mondo S.J."/>
            <person name="Hensen N."/>
            <person name="Bonometti L."/>
            <person name="Westerberg I."/>
            <person name="Brannstrom I.O."/>
            <person name="Guillou S."/>
            <person name="Cros-Aarteil S."/>
            <person name="Calhoun S."/>
            <person name="Haridas S."/>
            <person name="Kuo A."/>
            <person name="Pangilinan J."/>
            <person name="Riley R."/>
            <person name="Labutti K."/>
            <person name="Andreopoulos B."/>
            <person name="Lipzen A."/>
            <person name="Chen C."/>
            <person name="Yanf M."/>
            <person name="Daum C."/>
            <person name="Ng V."/>
            <person name="Clum A."/>
            <person name="Steindorff A."/>
            <person name="Ohm R."/>
            <person name="Martin F."/>
            <person name="Silar P."/>
            <person name="Natvig D."/>
            <person name="Lalanne C."/>
            <person name="Gautier V."/>
            <person name="Ament-Velasquez S.L."/>
            <person name="Kruys A."/>
            <person name="Hutchinson M.I."/>
            <person name="Powell A.J."/>
            <person name="Barry K."/>
            <person name="Miller A.N."/>
            <person name="Grigoriev I.V."/>
            <person name="Debuchy R."/>
            <person name="Gladieux P."/>
            <person name="Thoren M.H."/>
            <person name="Johannesson H."/>
        </authorList>
    </citation>
    <scope>NUCLEOTIDE SEQUENCE</scope>
    <source>
        <strain evidence="2">PSN324</strain>
    </source>
</reference>
<evidence type="ECO:0000313" key="2">
    <source>
        <dbReference type="EMBL" id="KAK4458199.1"/>
    </source>
</evidence>
<dbReference type="InterPro" id="IPR053212">
    <property type="entry name" value="DHP_3-monooxygenase"/>
</dbReference>
<dbReference type="EMBL" id="MU865079">
    <property type="protein sequence ID" value="KAK4458199.1"/>
    <property type="molecule type" value="Genomic_DNA"/>
</dbReference>
<protein>
    <recommendedName>
        <fullName evidence="1">2,6-dihydroxypyridine 3-monooxygenase substrate binding domain-containing protein</fullName>
    </recommendedName>
</protein>
<feature type="non-terminal residue" evidence="2">
    <location>
        <position position="1"/>
    </location>
</feature>
<evidence type="ECO:0000313" key="3">
    <source>
        <dbReference type="Proteomes" id="UP001321749"/>
    </source>
</evidence>
<dbReference type="SUPFAM" id="SSF51905">
    <property type="entry name" value="FAD/NAD(P)-binding domain"/>
    <property type="match status" value="1"/>
</dbReference>
<organism evidence="2 3">
    <name type="scientific">Cladorrhinum samala</name>
    <dbReference type="NCBI Taxonomy" id="585594"/>
    <lineage>
        <taxon>Eukaryota</taxon>
        <taxon>Fungi</taxon>
        <taxon>Dikarya</taxon>
        <taxon>Ascomycota</taxon>
        <taxon>Pezizomycotina</taxon>
        <taxon>Sordariomycetes</taxon>
        <taxon>Sordariomycetidae</taxon>
        <taxon>Sordariales</taxon>
        <taxon>Podosporaceae</taxon>
        <taxon>Cladorrhinum</taxon>
    </lineage>
</organism>
<dbReference type="Proteomes" id="UP001321749">
    <property type="component" value="Unassembled WGS sequence"/>
</dbReference>
<dbReference type="PANTHER" id="PTHR47469">
    <property type="entry name" value="MONOOXYGENASE-LIKE"/>
    <property type="match status" value="1"/>
</dbReference>
<sequence length="422" mass="46516">MQPPSRVVIVGGSLTGLLHGLYLKRHGSTVTILEQDPKSTRSSHNAGICFGPAAQEILDKYDDTGLQTSIPSVGTRFAFRKSEESFKLNILRNNTSWGLMYRILRANFDGLASDAVPVPPPARKGDGKAEYLSGSRVTKLQHNKGEDHGAMTVWYVDGDGKTDSIVADLVIGADGLHSTVRNLVHTPAARKEYSGYVAWRGTVPENEVSPQVAAYFEQRMTLNLLSRSYIVIYIIPRDSGSFEAGSRLINWVWYQNMSDPSPELTEVLTDIDGRTHSNTVPAGLVRPEVWKQHLAARVDQMSAPVSNLISSTERVFVTKVNDALCDQAVFCDGKVVLVGDALSTFRPHLAVATEQGAKHCLGLGRVWNGEISLQEWEKEAMAHGTKTWSVSRVLGTWFIRGWAEFFRVLGAHLVALVRMKSK</sequence>